<proteinExistence type="predicted"/>
<comment type="caution">
    <text evidence="1">The sequence shown here is derived from an EMBL/GenBank/DDBJ whole genome shotgun (WGS) entry which is preliminary data.</text>
</comment>
<keyword evidence="2" id="KW-1185">Reference proteome</keyword>
<gene>
    <name evidence="1" type="ORF">KUCAC02_017765</name>
</gene>
<sequence length="176" mass="19272">MIIMFDNCRSGVSVCQHAGSHPYIGCTVMVLSLIQLVMGALRPAPDSPVLCLCICRRVIFNWMHLVTGTAGQVLAVACVFLGVSQQALLLPSPSSLQCWLHGCCGPCWLTCCYRSIPAFSGEKAVEYKERRENILSAQSWRQQPEEQSNVKKTVFVVFLLGNTAFLAAFITTIASV</sequence>
<name>A0ACB9W258_CHAAC</name>
<evidence type="ECO:0000313" key="2">
    <source>
        <dbReference type="Proteomes" id="UP001057452"/>
    </source>
</evidence>
<accession>A0ACB9W258</accession>
<reference evidence="1" key="1">
    <citation type="submission" date="2022-05" db="EMBL/GenBank/DDBJ databases">
        <title>Chromosome-level genome of Chaenocephalus aceratus.</title>
        <authorList>
            <person name="Park H."/>
        </authorList>
    </citation>
    <scope>NUCLEOTIDE SEQUENCE</scope>
    <source>
        <strain evidence="1">KU_202001</strain>
    </source>
</reference>
<protein>
    <submittedName>
        <fullName evidence="1">Uncharacterized protein</fullName>
    </submittedName>
</protein>
<dbReference type="EMBL" id="CM043804">
    <property type="protein sequence ID" value="KAI4806978.1"/>
    <property type="molecule type" value="Genomic_DNA"/>
</dbReference>
<evidence type="ECO:0000313" key="1">
    <source>
        <dbReference type="EMBL" id="KAI4806978.1"/>
    </source>
</evidence>
<organism evidence="1 2">
    <name type="scientific">Chaenocephalus aceratus</name>
    <name type="common">Blackfin icefish</name>
    <name type="synonym">Chaenichthys aceratus</name>
    <dbReference type="NCBI Taxonomy" id="36190"/>
    <lineage>
        <taxon>Eukaryota</taxon>
        <taxon>Metazoa</taxon>
        <taxon>Chordata</taxon>
        <taxon>Craniata</taxon>
        <taxon>Vertebrata</taxon>
        <taxon>Euteleostomi</taxon>
        <taxon>Actinopterygii</taxon>
        <taxon>Neopterygii</taxon>
        <taxon>Teleostei</taxon>
        <taxon>Neoteleostei</taxon>
        <taxon>Acanthomorphata</taxon>
        <taxon>Eupercaria</taxon>
        <taxon>Perciformes</taxon>
        <taxon>Notothenioidei</taxon>
        <taxon>Channichthyidae</taxon>
        <taxon>Chaenocephalus</taxon>
    </lineage>
</organism>
<dbReference type="Proteomes" id="UP001057452">
    <property type="component" value="Chromosome 20"/>
</dbReference>